<name>A0A392SDS3_9FABA</name>
<sequence>MGRNVFQHISDYKKAGNSMGEAYKKLFEKPLPKFLIETYVFIKSSNQKRNNGRVKTYFDRGIGALPSTQ</sequence>
<organism evidence="1 2">
    <name type="scientific">Trifolium medium</name>
    <dbReference type="NCBI Taxonomy" id="97028"/>
    <lineage>
        <taxon>Eukaryota</taxon>
        <taxon>Viridiplantae</taxon>
        <taxon>Streptophyta</taxon>
        <taxon>Embryophyta</taxon>
        <taxon>Tracheophyta</taxon>
        <taxon>Spermatophyta</taxon>
        <taxon>Magnoliopsida</taxon>
        <taxon>eudicotyledons</taxon>
        <taxon>Gunneridae</taxon>
        <taxon>Pentapetalae</taxon>
        <taxon>rosids</taxon>
        <taxon>fabids</taxon>
        <taxon>Fabales</taxon>
        <taxon>Fabaceae</taxon>
        <taxon>Papilionoideae</taxon>
        <taxon>50 kb inversion clade</taxon>
        <taxon>NPAAA clade</taxon>
        <taxon>Hologalegina</taxon>
        <taxon>IRL clade</taxon>
        <taxon>Trifolieae</taxon>
        <taxon>Trifolium</taxon>
    </lineage>
</organism>
<keyword evidence="2" id="KW-1185">Reference proteome</keyword>
<comment type="caution">
    <text evidence="1">The sequence shown here is derived from an EMBL/GenBank/DDBJ whole genome shotgun (WGS) entry which is preliminary data.</text>
</comment>
<evidence type="ECO:0000313" key="2">
    <source>
        <dbReference type="Proteomes" id="UP000265520"/>
    </source>
</evidence>
<accession>A0A392SDS3</accession>
<evidence type="ECO:0000313" key="1">
    <source>
        <dbReference type="EMBL" id="MCI46035.1"/>
    </source>
</evidence>
<feature type="non-terminal residue" evidence="1">
    <location>
        <position position="69"/>
    </location>
</feature>
<reference evidence="1 2" key="1">
    <citation type="journal article" date="2018" name="Front. Plant Sci.">
        <title>Red Clover (Trifolium pratense) and Zigzag Clover (T. medium) - A Picture of Genomic Similarities and Differences.</title>
        <authorList>
            <person name="Dluhosova J."/>
            <person name="Istvanek J."/>
            <person name="Nedelnik J."/>
            <person name="Repkova J."/>
        </authorList>
    </citation>
    <scope>NUCLEOTIDE SEQUENCE [LARGE SCALE GENOMIC DNA]</scope>
    <source>
        <strain evidence="2">cv. 10/8</strain>
        <tissue evidence="1">Leaf</tissue>
    </source>
</reference>
<dbReference type="EMBL" id="LXQA010351947">
    <property type="protein sequence ID" value="MCI46035.1"/>
    <property type="molecule type" value="Genomic_DNA"/>
</dbReference>
<dbReference type="Proteomes" id="UP000265520">
    <property type="component" value="Unassembled WGS sequence"/>
</dbReference>
<protein>
    <submittedName>
        <fullName evidence="1">Uncharacterized protein</fullName>
    </submittedName>
</protein>
<proteinExistence type="predicted"/>
<dbReference type="AlphaFoldDB" id="A0A392SDS3"/>